<reference evidence="4 5" key="1">
    <citation type="submission" date="2016-10" db="EMBL/GenBank/DDBJ databases">
        <authorList>
            <person name="Varghese N."/>
            <person name="Submissions S."/>
        </authorList>
    </citation>
    <scope>NUCLEOTIDE SEQUENCE [LARGE SCALE GENOMIC DNA]</scope>
    <source>
        <strain evidence="4 5">DSM 13796</strain>
    </source>
</reference>
<dbReference type="InterPro" id="IPR000182">
    <property type="entry name" value="GNAT_dom"/>
</dbReference>
<dbReference type="InterPro" id="IPR016181">
    <property type="entry name" value="Acyl_CoA_acyltransferase"/>
</dbReference>
<accession>A0A1I6C8E8</accession>
<organism evidence="4 5">
    <name type="scientific">Priestia endophytica DSM 13796</name>
    <dbReference type="NCBI Taxonomy" id="1121089"/>
    <lineage>
        <taxon>Bacteria</taxon>
        <taxon>Bacillati</taxon>
        <taxon>Bacillota</taxon>
        <taxon>Bacilli</taxon>
        <taxon>Bacillales</taxon>
        <taxon>Bacillaceae</taxon>
        <taxon>Priestia</taxon>
    </lineage>
</organism>
<comment type="caution">
    <text evidence="4">The sequence shown here is derived from an EMBL/GenBank/DDBJ whole genome shotgun (WGS) entry which is preliminary data.</text>
</comment>
<dbReference type="InterPro" id="IPR050680">
    <property type="entry name" value="YpeA/RimI_acetyltransf"/>
</dbReference>
<dbReference type="RefSeq" id="WP_061804532.1">
    <property type="nucleotide sequence ID" value="NZ_FOXX01000036.1"/>
</dbReference>
<evidence type="ECO:0000256" key="1">
    <source>
        <dbReference type="ARBA" id="ARBA00022679"/>
    </source>
</evidence>
<proteinExistence type="predicted"/>
<keyword evidence="1" id="KW-0808">Transferase</keyword>
<evidence type="ECO:0000313" key="5">
    <source>
        <dbReference type="Proteomes" id="UP000182762"/>
    </source>
</evidence>
<gene>
    <name evidence="4" type="ORF">SAMN02745910_05285</name>
</gene>
<dbReference type="GeneID" id="93713776"/>
<protein>
    <submittedName>
        <fullName evidence="4">Acetyltransferase (GNAT) family protein</fullName>
    </submittedName>
</protein>
<evidence type="ECO:0000256" key="2">
    <source>
        <dbReference type="ARBA" id="ARBA00023315"/>
    </source>
</evidence>
<dbReference type="SUPFAM" id="SSF55729">
    <property type="entry name" value="Acyl-CoA N-acyltransferases (Nat)"/>
    <property type="match status" value="1"/>
</dbReference>
<keyword evidence="2" id="KW-0012">Acyltransferase</keyword>
<evidence type="ECO:0000313" key="4">
    <source>
        <dbReference type="EMBL" id="SFQ89480.1"/>
    </source>
</evidence>
<sequence>MIIYIRQSIESDSKELMDLNNLILNNSNTPAFFYWESLEEYSKQCPVGKQFVAIINDKVGGYIGYKNPTGLKSNSHVLEIDIGVHPDFQRKGVGRALLNYISSWGKKNGFTKVSLRVLSTNQSAIPFYISNGFKEQGTLKDEFLIDGKFVDDILMYKML</sequence>
<dbReference type="Pfam" id="PF00583">
    <property type="entry name" value="Acetyltransf_1"/>
    <property type="match status" value="1"/>
</dbReference>
<feature type="domain" description="N-acetyltransferase" evidence="3">
    <location>
        <begin position="3"/>
        <end position="159"/>
    </location>
</feature>
<dbReference type="PANTHER" id="PTHR43420">
    <property type="entry name" value="ACETYLTRANSFERASE"/>
    <property type="match status" value="1"/>
</dbReference>
<dbReference type="CDD" id="cd04301">
    <property type="entry name" value="NAT_SF"/>
    <property type="match status" value="1"/>
</dbReference>
<evidence type="ECO:0000259" key="3">
    <source>
        <dbReference type="PROSITE" id="PS51186"/>
    </source>
</evidence>
<dbReference type="PROSITE" id="PS51186">
    <property type="entry name" value="GNAT"/>
    <property type="match status" value="1"/>
</dbReference>
<dbReference type="Proteomes" id="UP000182762">
    <property type="component" value="Unassembled WGS sequence"/>
</dbReference>
<dbReference type="PANTHER" id="PTHR43420:SF44">
    <property type="entry name" value="ACETYLTRANSFERASE YPEA"/>
    <property type="match status" value="1"/>
</dbReference>
<keyword evidence="5" id="KW-1185">Reference proteome</keyword>
<dbReference type="Gene3D" id="3.40.630.30">
    <property type="match status" value="1"/>
</dbReference>
<dbReference type="EMBL" id="FOXX01000036">
    <property type="protein sequence ID" value="SFQ89480.1"/>
    <property type="molecule type" value="Genomic_DNA"/>
</dbReference>
<name>A0A1I6C8E8_9BACI</name>